<dbReference type="SUPFAM" id="SSF56784">
    <property type="entry name" value="HAD-like"/>
    <property type="match status" value="1"/>
</dbReference>
<evidence type="ECO:0000256" key="9">
    <source>
        <dbReference type="SAM" id="Phobius"/>
    </source>
</evidence>
<dbReference type="InterPro" id="IPR023299">
    <property type="entry name" value="ATPase_P-typ_cyto_dom_N"/>
</dbReference>
<dbReference type="GO" id="GO:1902600">
    <property type="term" value="P:proton transmembrane transport"/>
    <property type="evidence" value="ECO:0007669"/>
    <property type="project" value="TreeGrafter"/>
</dbReference>
<dbReference type="GO" id="GO:0005391">
    <property type="term" value="F:P-type sodium:potassium-exchanging transporter activity"/>
    <property type="evidence" value="ECO:0007669"/>
    <property type="project" value="TreeGrafter"/>
</dbReference>
<dbReference type="Gene3D" id="3.40.1110.10">
    <property type="entry name" value="Calcium-transporting ATPase, cytoplasmic domain N"/>
    <property type="match status" value="1"/>
</dbReference>
<feature type="transmembrane region" description="Helical" evidence="9">
    <location>
        <begin position="36"/>
        <end position="58"/>
    </location>
</feature>
<feature type="transmembrane region" description="Helical" evidence="9">
    <location>
        <begin position="614"/>
        <end position="641"/>
    </location>
</feature>
<organism evidence="11 12">
    <name type="scientific">Brachionus calyciflorus</name>
    <dbReference type="NCBI Taxonomy" id="104777"/>
    <lineage>
        <taxon>Eukaryota</taxon>
        <taxon>Metazoa</taxon>
        <taxon>Spiralia</taxon>
        <taxon>Gnathifera</taxon>
        <taxon>Rotifera</taxon>
        <taxon>Eurotatoria</taxon>
        <taxon>Monogononta</taxon>
        <taxon>Pseudotrocha</taxon>
        <taxon>Ploima</taxon>
        <taxon>Brachionidae</taxon>
        <taxon>Brachionus</taxon>
    </lineage>
</organism>
<dbReference type="Proteomes" id="UP000663879">
    <property type="component" value="Unassembled WGS sequence"/>
</dbReference>
<keyword evidence="7 9" id="KW-1133">Transmembrane helix</keyword>
<evidence type="ECO:0000256" key="6">
    <source>
        <dbReference type="ARBA" id="ARBA00022967"/>
    </source>
</evidence>
<dbReference type="SUPFAM" id="SSF81660">
    <property type="entry name" value="Metal cation-transporting ATPase, ATP-binding domain N"/>
    <property type="match status" value="1"/>
</dbReference>
<dbReference type="Pfam" id="PF00689">
    <property type="entry name" value="Cation_ATPase_C"/>
    <property type="match status" value="1"/>
</dbReference>
<dbReference type="GO" id="GO:0030007">
    <property type="term" value="P:intracellular potassium ion homeostasis"/>
    <property type="evidence" value="ECO:0007669"/>
    <property type="project" value="TreeGrafter"/>
</dbReference>
<dbReference type="Pfam" id="PF08282">
    <property type="entry name" value="Hydrolase_3"/>
    <property type="match status" value="1"/>
</dbReference>
<dbReference type="InterPro" id="IPR044492">
    <property type="entry name" value="P_typ_ATPase_HD_dom"/>
</dbReference>
<sequence>GIVVATGGQTMMGKIAGLTNTAEEKQTSLQKEISRFVVLIASLAVSTVILLVIVWNFWIRVHFPTYIDVASMMVNCIAVMVGFIPTGLPVAVTLSLLTMARKMAKHRVLVKNLTTIETLSCVNVIASDKTGTLTQNRMFVADVFVGNEKFEMGNKVDTQENSAFKQLIALASLCNNSAFVENTPDFDNMSQPIDQRKANGDATDIALLKLTTHYSQIENLRSFYTNLIDIPFNSKNKWMMKTISPNNLSIHNKAFDEHEENFENLMLVKGAPDKILTKCCQIVQKDGTLTDLDDMTKLNIISIQNEWCIKGQRVLLLCKKKLSLEESSQICLKSPSEIEKYVEESRDFCLVGMVGIIDPPREGIADVISKCRGAGIRVLMVTGDYALTAAAIAQDIGIFTNFDFDTVLKLKDKKSYDQFPHNFLTKPKNKYTSLLLNGSDMELLNDDDWRLVTVYDEVVFARTTPEQKLRIVKEFQKDGFVVGVTGDGVNDAPALKSADIGIAMGGGSEVAMEASQMVLLDNSFQAILIAIENGRLVFDNLRKVILYLLPAGSIGELCPILVNIFFGVPLPLSAFLMICICILTDMFPAMALMMEKPERNLLLQPPRSKKDHLVDWRLIIQAYLFIGVIEAFFSHLVYFLYLDWYGKFSPRDILFVFDNWKSGYKQYTEMELREFVYTGQTIFFVSLVIMQAFGNVFAIRTNYKSLFQALPFVKKSRNYWIFISQVITIALMSMIVFTPFCHSLFNTRQIPFQFFFLPLLFAIFIIFADELRKLAVRRNFLCFPKIAW</sequence>
<dbReference type="Pfam" id="PF13246">
    <property type="entry name" value="Cation_ATPase"/>
    <property type="match status" value="1"/>
</dbReference>
<evidence type="ECO:0000313" key="11">
    <source>
        <dbReference type="EMBL" id="CAF1079929.1"/>
    </source>
</evidence>
<dbReference type="FunFam" id="3.40.50.1000:FF:000083">
    <property type="entry name" value="Sodium/potassium-transporting ATPase subunit alpha"/>
    <property type="match status" value="1"/>
</dbReference>
<dbReference type="GO" id="GO:1990573">
    <property type="term" value="P:potassium ion import across plasma membrane"/>
    <property type="evidence" value="ECO:0007669"/>
    <property type="project" value="TreeGrafter"/>
</dbReference>
<evidence type="ECO:0000256" key="8">
    <source>
        <dbReference type="ARBA" id="ARBA00023136"/>
    </source>
</evidence>
<evidence type="ECO:0000256" key="4">
    <source>
        <dbReference type="ARBA" id="ARBA00022741"/>
    </source>
</evidence>
<evidence type="ECO:0000256" key="5">
    <source>
        <dbReference type="ARBA" id="ARBA00022840"/>
    </source>
</evidence>
<feature type="transmembrane region" description="Helical" evidence="9">
    <location>
        <begin position="719"/>
        <end position="738"/>
    </location>
</feature>
<dbReference type="GO" id="GO:0016887">
    <property type="term" value="F:ATP hydrolysis activity"/>
    <property type="evidence" value="ECO:0007669"/>
    <property type="project" value="InterPro"/>
</dbReference>
<keyword evidence="12" id="KW-1185">Reference proteome</keyword>
<evidence type="ECO:0000256" key="2">
    <source>
        <dbReference type="ARBA" id="ARBA00022475"/>
    </source>
</evidence>
<keyword evidence="3 9" id="KW-0812">Transmembrane</keyword>
<evidence type="ECO:0000313" key="12">
    <source>
        <dbReference type="Proteomes" id="UP000663879"/>
    </source>
</evidence>
<evidence type="ECO:0000256" key="1">
    <source>
        <dbReference type="ARBA" id="ARBA00004651"/>
    </source>
</evidence>
<dbReference type="PANTHER" id="PTHR43294">
    <property type="entry name" value="SODIUM/POTASSIUM-TRANSPORTING ATPASE SUBUNIT ALPHA"/>
    <property type="match status" value="1"/>
</dbReference>
<dbReference type="GO" id="GO:0005886">
    <property type="term" value="C:plasma membrane"/>
    <property type="evidence" value="ECO:0007669"/>
    <property type="project" value="UniProtKB-SubCell"/>
</dbReference>
<dbReference type="InterPro" id="IPR018303">
    <property type="entry name" value="ATPase_P-typ_P_site"/>
</dbReference>
<dbReference type="Gene3D" id="3.40.50.1000">
    <property type="entry name" value="HAD superfamily/HAD-like"/>
    <property type="match status" value="1"/>
</dbReference>
<comment type="caution">
    <text evidence="11">The sequence shown here is derived from an EMBL/GenBank/DDBJ whole genome shotgun (WGS) entry which is preliminary data.</text>
</comment>
<feature type="transmembrane region" description="Helical" evidence="9">
    <location>
        <begin position="750"/>
        <end position="768"/>
    </location>
</feature>
<feature type="transmembrane region" description="Helical" evidence="9">
    <location>
        <begin position="675"/>
        <end position="698"/>
    </location>
</feature>
<dbReference type="NCBIfam" id="TIGR01494">
    <property type="entry name" value="ATPase_P-type"/>
    <property type="match status" value="2"/>
</dbReference>
<protein>
    <recommendedName>
        <fullName evidence="10">Cation-transporting P-type ATPase C-terminal domain-containing protein</fullName>
    </recommendedName>
</protein>
<feature type="domain" description="Cation-transporting P-type ATPase C-terminal" evidence="10">
    <location>
        <begin position="569"/>
        <end position="774"/>
    </location>
</feature>
<reference evidence="11" key="1">
    <citation type="submission" date="2021-02" db="EMBL/GenBank/DDBJ databases">
        <authorList>
            <person name="Nowell W R."/>
        </authorList>
    </citation>
    <scope>NUCLEOTIDE SEQUENCE</scope>
    <source>
        <strain evidence="11">Ploen Becks lab</strain>
    </source>
</reference>
<dbReference type="InterPro" id="IPR050510">
    <property type="entry name" value="Cation_transp_ATPase_P-type"/>
</dbReference>
<dbReference type="SUPFAM" id="SSF81665">
    <property type="entry name" value="Calcium ATPase, transmembrane domain M"/>
    <property type="match status" value="1"/>
</dbReference>
<dbReference type="OrthoDB" id="3352408at2759"/>
<evidence type="ECO:0000256" key="3">
    <source>
        <dbReference type="ARBA" id="ARBA00022692"/>
    </source>
</evidence>
<feature type="transmembrane region" description="Helical" evidence="9">
    <location>
        <begin position="70"/>
        <end position="97"/>
    </location>
</feature>
<dbReference type="AlphaFoldDB" id="A0A814MLA4"/>
<dbReference type="InterPro" id="IPR001757">
    <property type="entry name" value="P_typ_ATPase"/>
</dbReference>
<dbReference type="PROSITE" id="PS00154">
    <property type="entry name" value="ATPASE_E1_E2"/>
    <property type="match status" value="1"/>
</dbReference>
<dbReference type="InterPro" id="IPR023298">
    <property type="entry name" value="ATPase_P-typ_TM_dom_sf"/>
</dbReference>
<keyword evidence="8 9" id="KW-0472">Membrane</keyword>
<dbReference type="InterPro" id="IPR006068">
    <property type="entry name" value="ATPase_P-typ_cation-transptr_C"/>
</dbReference>
<dbReference type="PRINTS" id="PR00121">
    <property type="entry name" value="NAKATPASE"/>
</dbReference>
<gene>
    <name evidence="11" type="ORF">OXX778_LOCUS20144</name>
</gene>
<dbReference type="InterPro" id="IPR036412">
    <property type="entry name" value="HAD-like_sf"/>
</dbReference>
<dbReference type="GO" id="GO:0005524">
    <property type="term" value="F:ATP binding"/>
    <property type="evidence" value="ECO:0007669"/>
    <property type="project" value="UniProtKB-KW"/>
</dbReference>
<dbReference type="SFLD" id="SFLDS00003">
    <property type="entry name" value="Haloacid_Dehalogenase"/>
    <property type="match status" value="1"/>
</dbReference>
<comment type="subcellular location">
    <subcellularLocation>
        <location evidence="1">Cell membrane</location>
        <topology evidence="1">Multi-pass membrane protein</topology>
    </subcellularLocation>
</comment>
<evidence type="ECO:0000256" key="7">
    <source>
        <dbReference type="ARBA" id="ARBA00022989"/>
    </source>
</evidence>
<dbReference type="PRINTS" id="PR00119">
    <property type="entry name" value="CATATPASE"/>
</dbReference>
<dbReference type="SFLD" id="SFLDG00002">
    <property type="entry name" value="C1.7:_P-type_atpase_like"/>
    <property type="match status" value="1"/>
</dbReference>
<feature type="transmembrane region" description="Helical" evidence="9">
    <location>
        <begin position="572"/>
        <end position="593"/>
    </location>
</feature>
<proteinExistence type="predicted"/>
<name>A0A814MLA4_9BILA</name>
<dbReference type="EMBL" id="CAJNOC010006520">
    <property type="protein sequence ID" value="CAF1079929.1"/>
    <property type="molecule type" value="Genomic_DNA"/>
</dbReference>
<dbReference type="SFLD" id="SFLDF00027">
    <property type="entry name" value="p-type_atpase"/>
    <property type="match status" value="1"/>
</dbReference>
<dbReference type="GO" id="GO:0036376">
    <property type="term" value="P:sodium ion export across plasma membrane"/>
    <property type="evidence" value="ECO:0007669"/>
    <property type="project" value="TreeGrafter"/>
</dbReference>
<evidence type="ECO:0000259" key="10">
    <source>
        <dbReference type="Pfam" id="PF00689"/>
    </source>
</evidence>
<feature type="non-terminal residue" evidence="11">
    <location>
        <position position="1"/>
    </location>
</feature>
<dbReference type="Gene3D" id="2.70.150.10">
    <property type="entry name" value="Calcium-transporting ATPase, cytoplasmic transduction domain A"/>
    <property type="match status" value="1"/>
</dbReference>
<dbReference type="GO" id="GO:0006883">
    <property type="term" value="P:intracellular sodium ion homeostasis"/>
    <property type="evidence" value="ECO:0007669"/>
    <property type="project" value="TreeGrafter"/>
</dbReference>
<accession>A0A814MLA4</accession>
<dbReference type="InterPro" id="IPR023214">
    <property type="entry name" value="HAD_sf"/>
</dbReference>
<keyword evidence="6" id="KW-1278">Translocase</keyword>
<keyword evidence="4" id="KW-0547">Nucleotide-binding</keyword>
<dbReference type="Gene3D" id="1.20.1110.10">
    <property type="entry name" value="Calcium-transporting ATPase, transmembrane domain"/>
    <property type="match status" value="1"/>
</dbReference>
<dbReference type="PANTHER" id="PTHR43294:SF21">
    <property type="entry name" value="CATION TRANSPORTING ATPASE"/>
    <property type="match status" value="1"/>
</dbReference>
<feature type="transmembrane region" description="Helical" evidence="9">
    <location>
        <begin position="544"/>
        <end position="566"/>
    </location>
</feature>
<keyword evidence="5" id="KW-0067">ATP-binding</keyword>
<keyword evidence="2" id="KW-1003">Cell membrane</keyword>